<protein>
    <recommendedName>
        <fullName evidence="5">Tetratricopeptide SHNi-TPR domain-containing protein</fullName>
    </recommendedName>
</protein>
<dbReference type="STRING" id="331657.A0A4U0WH01"/>
<dbReference type="GO" id="GO:0006335">
    <property type="term" value="P:DNA replication-dependent chromatin assembly"/>
    <property type="evidence" value="ECO:0007669"/>
    <property type="project" value="TreeGrafter"/>
</dbReference>
<name>A0A4U0WH01_9PEZI</name>
<feature type="region of interest" description="Disordered" evidence="4">
    <location>
        <begin position="86"/>
        <end position="122"/>
    </location>
</feature>
<evidence type="ECO:0000313" key="6">
    <source>
        <dbReference type="EMBL" id="TKA61718.1"/>
    </source>
</evidence>
<dbReference type="Gene3D" id="1.25.40.10">
    <property type="entry name" value="Tetratricopeptide repeat domain"/>
    <property type="match status" value="1"/>
</dbReference>
<feature type="domain" description="Tetratricopeptide SHNi-TPR" evidence="5">
    <location>
        <begin position="237"/>
        <end position="273"/>
    </location>
</feature>
<feature type="compositionally biased region" description="Acidic residues" evidence="4">
    <location>
        <begin position="161"/>
        <end position="191"/>
    </location>
</feature>
<sequence>MTSPDIQPTLPADSDSHKRLANIVASATQQYSLKNYDAAADFYSEATELQATVNGEMSPENADLLYAYGRCLYHVAVSKSDVLGGKVAGEKGADKPKKRKAKKTANGAASSTGMEGSAQAGEQPLDAILETIVEKRDDVDQQKPEAGAETKPYFAITGDENWTDESDSEADDGEDGAQEADEEAGEEEDDFANAYEILDVARVLLNRKLEALADEGMGKNEVSEESAEVRQVKERLADTHDLQAEISLENERFADAITDSHSALALKHERYPKESSLLAEAHFKLSLALEFASVTKAQGEDGNEQTEADTTKVDQGLRDEAIQEMEAAIESCRLRISKERGELASLAATEAERKQRSINDVTEMVEEMEQRLLDLRNPEPVLNGAPGLDDAASGSNPLAGLLGSMLGESPAQQKARIEEATKGANDLTGLVKHKKKPAVEKDTSAVGGASGTNGAAKGKRRLEFAGEVDQATEGKKVKFDDEQAA</sequence>
<feature type="region of interest" description="Disordered" evidence="4">
    <location>
        <begin position="213"/>
        <end position="232"/>
    </location>
</feature>
<proteinExistence type="predicted"/>
<organism evidence="6 7">
    <name type="scientific">Cryomyces minteri</name>
    <dbReference type="NCBI Taxonomy" id="331657"/>
    <lineage>
        <taxon>Eukaryota</taxon>
        <taxon>Fungi</taxon>
        <taxon>Dikarya</taxon>
        <taxon>Ascomycota</taxon>
        <taxon>Pezizomycotina</taxon>
        <taxon>Dothideomycetes</taxon>
        <taxon>Dothideomycetes incertae sedis</taxon>
        <taxon>Cryomyces</taxon>
    </lineage>
</organism>
<dbReference type="Proteomes" id="UP000308768">
    <property type="component" value="Unassembled WGS sequence"/>
</dbReference>
<evidence type="ECO:0000256" key="4">
    <source>
        <dbReference type="SAM" id="MobiDB-lite"/>
    </source>
</evidence>
<keyword evidence="2" id="KW-0802">TPR repeat</keyword>
<keyword evidence="3" id="KW-0175">Coiled coil</keyword>
<dbReference type="InterPro" id="IPR019544">
    <property type="entry name" value="Tetratricopeptide_SHNi-TPR_dom"/>
</dbReference>
<dbReference type="GO" id="GO:0005654">
    <property type="term" value="C:nucleoplasm"/>
    <property type="evidence" value="ECO:0007669"/>
    <property type="project" value="TreeGrafter"/>
</dbReference>
<evidence type="ECO:0000256" key="1">
    <source>
        <dbReference type="ARBA" id="ARBA00022737"/>
    </source>
</evidence>
<dbReference type="InterPro" id="IPR051730">
    <property type="entry name" value="NASP-like"/>
</dbReference>
<gene>
    <name evidence="6" type="ORF">B0A49_10644</name>
</gene>
<dbReference type="EMBL" id="NAJN01001691">
    <property type="protein sequence ID" value="TKA61718.1"/>
    <property type="molecule type" value="Genomic_DNA"/>
</dbReference>
<feature type="region of interest" description="Disordered" evidence="4">
    <location>
        <begin position="432"/>
        <end position="485"/>
    </location>
</feature>
<feature type="coiled-coil region" evidence="3">
    <location>
        <begin position="322"/>
        <end position="371"/>
    </location>
</feature>
<feature type="region of interest" description="Disordered" evidence="4">
    <location>
        <begin position="136"/>
        <end position="192"/>
    </location>
</feature>
<evidence type="ECO:0000259" key="5">
    <source>
        <dbReference type="Pfam" id="PF10516"/>
    </source>
</evidence>
<evidence type="ECO:0000313" key="7">
    <source>
        <dbReference type="Proteomes" id="UP000308768"/>
    </source>
</evidence>
<dbReference type="GO" id="GO:0034080">
    <property type="term" value="P:CENP-A containing chromatin assembly"/>
    <property type="evidence" value="ECO:0007669"/>
    <property type="project" value="TreeGrafter"/>
</dbReference>
<feature type="compositionally biased region" description="Basic and acidic residues" evidence="4">
    <location>
        <begin position="472"/>
        <end position="485"/>
    </location>
</feature>
<reference evidence="6 7" key="1">
    <citation type="submission" date="2017-03" db="EMBL/GenBank/DDBJ databases">
        <title>Genomes of endolithic fungi from Antarctica.</title>
        <authorList>
            <person name="Coleine C."/>
            <person name="Masonjones S."/>
            <person name="Stajich J.E."/>
        </authorList>
    </citation>
    <scope>NUCLEOTIDE SEQUENCE [LARGE SCALE GENOMIC DNA]</scope>
    <source>
        <strain evidence="6 7">CCFEE 5187</strain>
    </source>
</reference>
<feature type="region of interest" description="Disordered" evidence="4">
    <location>
        <begin position="375"/>
        <end position="402"/>
    </location>
</feature>
<evidence type="ECO:0000256" key="2">
    <source>
        <dbReference type="ARBA" id="ARBA00022803"/>
    </source>
</evidence>
<dbReference type="AlphaFoldDB" id="A0A4U0WH01"/>
<feature type="compositionally biased region" description="Basic and acidic residues" evidence="4">
    <location>
        <begin position="136"/>
        <end position="148"/>
    </location>
</feature>
<evidence type="ECO:0000256" key="3">
    <source>
        <dbReference type="SAM" id="Coils"/>
    </source>
</evidence>
<dbReference type="PANTHER" id="PTHR15081">
    <property type="entry name" value="NUCLEAR AUTOANTIGENIC SPERM PROTEIN NASP -RELATED"/>
    <property type="match status" value="1"/>
</dbReference>
<dbReference type="GO" id="GO:0042393">
    <property type="term" value="F:histone binding"/>
    <property type="evidence" value="ECO:0007669"/>
    <property type="project" value="TreeGrafter"/>
</dbReference>
<keyword evidence="7" id="KW-1185">Reference proteome</keyword>
<dbReference type="PANTHER" id="PTHR15081:SF1">
    <property type="entry name" value="NUCLEAR AUTOANTIGENIC SPERM PROTEIN"/>
    <property type="match status" value="1"/>
</dbReference>
<dbReference type="OrthoDB" id="5587616at2759"/>
<dbReference type="Pfam" id="PF10516">
    <property type="entry name" value="SHNi-TPR"/>
    <property type="match status" value="1"/>
</dbReference>
<accession>A0A4U0WH01</accession>
<keyword evidence="1" id="KW-0677">Repeat</keyword>
<comment type="caution">
    <text evidence="6">The sequence shown here is derived from an EMBL/GenBank/DDBJ whole genome shotgun (WGS) entry which is preliminary data.</text>
</comment>
<dbReference type="InterPro" id="IPR011990">
    <property type="entry name" value="TPR-like_helical_dom_sf"/>
</dbReference>